<dbReference type="Proteomes" id="UP000478636">
    <property type="component" value="Unassembled WGS sequence"/>
</dbReference>
<gene>
    <name evidence="3" type="ORF">GQS40_01185</name>
</gene>
<evidence type="ECO:0000259" key="2">
    <source>
        <dbReference type="Pfam" id="PF09364"/>
    </source>
</evidence>
<dbReference type="GO" id="GO:0005975">
    <property type="term" value="P:carbohydrate metabolic process"/>
    <property type="evidence" value="ECO:0007669"/>
    <property type="project" value="InterPro"/>
</dbReference>
<dbReference type="PANTHER" id="PTHR31273:SF1">
    <property type="entry name" value="PHOSPHOKETOLASE-RELATED"/>
    <property type="match status" value="1"/>
</dbReference>
<reference evidence="3 4" key="1">
    <citation type="submission" date="2019-12" db="EMBL/GenBank/DDBJ databases">
        <title>Complete genome sequence of Leuconostoc lactis strain AVN1 provides insights into metabolic potential.</title>
        <authorList>
            <person name="Besrour N."/>
            <person name="Najjari A."/>
            <person name="Fhoula I."/>
            <person name="Jaballah S."/>
            <person name="Klibi N."/>
            <person name="Ouzari H.I."/>
        </authorList>
    </citation>
    <scope>NUCLEOTIDE SEQUENCE [LARGE SCALE GENOMIC DNA]</scope>
    <source>
        <strain evidence="3 4">AVN1</strain>
    </source>
</reference>
<evidence type="ECO:0000313" key="4">
    <source>
        <dbReference type="Proteomes" id="UP000478636"/>
    </source>
</evidence>
<name>A0A6L7AAR5_LEULA</name>
<dbReference type="InterPro" id="IPR005593">
    <property type="entry name" value="Xul5P/Fru6P_PKetolase"/>
</dbReference>
<proteinExistence type="predicted"/>
<feature type="domain" description="Xylulose 5-phosphate/Fructose 6-phosphate phosphoketolase N-terminal" evidence="2">
    <location>
        <begin position="56"/>
        <end position="121"/>
    </location>
</feature>
<feature type="region of interest" description="Disordered" evidence="1">
    <location>
        <begin position="1"/>
        <end position="21"/>
    </location>
</feature>
<dbReference type="Gene3D" id="3.40.50.970">
    <property type="match status" value="1"/>
</dbReference>
<protein>
    <recommendedName>
        <fullName evidence="2">Xylulose 5-phosphate/Fructose 6-phosphate phosphoketolase N-terminal domain-containing protein</fullName>
    </recommendedName>
</protein>
<evidence type="ECO:0000313" key="3">
    <source>
        <dbReference type="EMBL" id="MWN20593.1"/>
    </source>
</evidence>
<sequence length="121" mass="13782">MSANPITNGGRRRGEAPKTLDLPDWRQFTNDITNENRGHELPKVTQNMDMTTLSALARLPKGWGGPRYDKNGDPIEDSFRAHQVPLPLDQNNLDTLPEFEEWMNSYKPEELFNADGSLKDE</sequence>
<dbReference type="PANTHER" id="PTHR31273">
    <property type="entry name" value="PHOSPHOKETOLASE-RELATED"/>
    <property type="match status" value="1"/>
</dbReference>
<feature type="compositionally biased region" description="Basic and acidic residues" evidence="1">
    <location>
        <begin position="12"/>
        <end position="21"/>
    </location>
</feature>
<dbReference type="GO" id="GO:0016832">
    <property type="term" value="F:aldehyde-lyase activity"/>
    <property type="evidence" value="ECO:0007669"/>
    <property type="project" value="InterPro"/>
</dbReference>
<evidence type="ECO:0000256" key="1">
    <source>
        <dbReference type="SAM" id="MobiDB-lite"/>
    </source>
</evidence>
<accession>A0A6L7AAR5</accession>
<organism evidence="3 4">
    <name type="scientific">Leuconostoc lactis</name>
    <dbReference type="NCBI Taxonomy" id="1246"/>
    <lineage>
        <taxon>Bacteria</taxon>
        <taxon>Bacillati</taxon>
        <taxon>Bacillota</taxon>
        <taxon>Bacilli</taxon>
        <taxon>Lactobacillales</taxon>
        <taxon>Lactobacillaceae</taxon>
        <taxon>Leuconostoc</taxon>
    </lineage>
</organism>
<dbReference type="InterPro" id="IPR018970">
    <property type="entry name" value="Xul5P/Fru6P_PKetolase_N"/>
</dbReference>
<dbReference type="Pfam" id="PF09364">
    <property type="entry name" value="XFP_N"/>
    <property type="match status" value="1"/>
</dbReference>
<dbReference type="AlphaFoldDB" id="A0A6L7AAR5"/>
<dbReference type="EMBL" id="WSZI01000005">
    <property type="protein sequence ID" value="MWN20593.1"/>
    <property type="molecule type" value="Genomic_DNA"/>
</dbReference>
<comment type="caution">
    <text evidence="3">The sequence shown here is derived from an EMBL/GenBank/DDBJ whole genome shotgun (WGS) entry which is preliminary data.</text>
</comment>